<protein>
    <submittedName>
        <fullName evidence="3">Uncharacterized protein</fullName>
    </submittedName>
</protein>
<comment type="caution">
    <text evidence="3">The sequence shown here is derived from an EMBL/GenBank/DDBJ whole genome shotgun (WGS) entry which is preliminary data.</text>
</comment>
<keyword evidence="2" id="KW-0812">Transmembrane</keyword>
<keyword evidence="2" id="KW-1133">Transmembrane helix</keyword>
<gene>
    <name evidence="3" type="ORF">ACFFGN_31390</name>
</gene>
<sequence length="350" mass="37703">MNLNDLRTHLNSQADDLDTSTDSPVPALKARATKLRRRRRVAAGLTAAAAVAAVISIAASVLPDNSTPDPIERPSTVQPSVGPDGLPVRVPPPDSRDIAKDGYRFRYQPGGETLLAGEIGDPGKSDLKLTVKPKSNRLTIRFFCNTSEERPGGWRISIVVNGQFRLTEDRCPPKGSDPALDGFSYNLQPLPEEKWVGKDLRVRLLIADSANQPILVPDMRVGLGVYDSGKYRDISTDVSAPEIIEHQGAKYRLDQIVSLDDSGDGAFSERTGPLNTPFIALYGATGNASAQFDPDGGLSGPPDSTEVEGPGISYRPIPARPDGTVWVFQPAKRGIQPTGKLILGFYTPVR</sequence>
<keyword evidence="4" id="KW-1185">Reference proteome</keyword>
<dbReference type="Proteomes" id="UP001589890">
    <property type="component" value="Unassembled WGS sequence"/>
</dbReference>
<evidence type="ECO:0000256" key="2">
    <source>
        <dbReference type="SAM" id="Phobius"/>
    </source>
</evidence>
<feature type="compositionally biased region" description="Polar residues" evidence="1">
    <location>
        <begin position="1"/>
        <end position="14"/>
    </location>
</feature>
<reference evidence="3 4" key="1">
    <citation type="submission" date="2024-09" db="EMBL/GenBank/DDBJ databases">
        <authorList>
            <person name="Sun Q."/>
            <person name="Mori K."/>
        </authorList>
    </citation>
    <scope>NUCLEOTIDE SEQUENCE [LARGE SCALE GENOMIC DNA]</scope>
    <source>
        <strain evidence="3 4">CGMCC 1.15906</strain>
    </source>
</reference>
<feature type="transmembrane region" description="Helical" evidence="2">
    <location>
        <begin position="41"/>
        <end position="62"/>
    </location>
</feature>
<dbReference type="EMBL" id="JBHLTC010000040">
    <property type="protein sequence ID" value="MFC0628616.1"/>
    <property type="molecule type" value="Genomic_DNA"/>
</dbReference>
<evidence type="ECO:0000313" key="4">
    <source>
        <dbReference type="Proteomes" id="UP001589890"/>
    </source>
</evidence>
<evidence type="ECO:0000313" key="3">
    <source>
        <dbReference type="EMBL" id="MFC0628616.1"/>
    </source>
</evidence>
<feature type="region of interest" description="Disordered" evidence="1">
    <location>
        <begin position="63"/>
        <end position="99"/>
    </location>
</feature>
<keyword evidence="2" id="KW-0472">Membrane</keyword>
<evidence type="ECO:0000256" key="1">
    <source>
        <dbReference type="SAM" id="MobiDB-lite"/>
    </source>
</evidence>
<name>A0ABV6QVG0_9ACTN</name>
<proteinExistence type="predicted"/>
<accession>A0ABV6QVG0</accession>
<organism evidence="3 4">
    <name type="scientific">Kribbella deserti</name>
    <dbReference type="NCBI Taxonomy" id="1926257"/>
    <lineage>
        <taxon>Bacteria</taxon>
        <taxon>Bacillati</taxon>
        <taxon>Actinomycetota</taxon>
        <taxon>Actinomycetes</taxon>
        <taxon>Propionibacteriales</taxon>
        <taxon>Kribbellaceae</taxon>
        <taxon>Kribbella</taxon>
    </lineage>
</organism>
<dbReference type="RefSeq" id="WP_380055235.1">
    <property type="nucleotide sequence ID" value="NZ_JBHLTC010000040.1"/>
</dbReference>
<feature type="region of interest" description="Disordered" evidence="1">
    <location>
        <begin position="1"/>
        <end position="24"/>
    </location>
</feature>